<dbReference type="Gene3D" id="3.40.50.300">
    <property type="entry name" value="P-loop containing nucleotide triphosphate hydrolases"/>
    <property type="match status" value="1"/>
</dbReference>
<sequence>MEASDVNVIGESAAACLIVYPWRMKIGVIDSILFRYDENYPVICYGTHPMNDQDIITKAITEAKKMKKALAKKMVDHLPQEESAVSVFMAGSPGAGKTETARNMLSIFKAQSGMSLVHIENDELRKEFADYHGDNSPLFQRAATLLVEAIHDRALHKDVSFILDSTLSSFEKAKDNIERSLRRGRFVQIIFVYQEPEQAWRLVKARERVEGRRVPEEVFVTQFMQSQQVVSELKQIFGSDIDIMFIEKNIDGKNERPHFNVSDIDALLRKKYNRESLETIVGLKHS</sequence>
<evidence type="ECO:0000256" key="2">
    <source>
        <dbReference type="ARBA" id="ARBA00022840"/>
    </source>
</evidence>
<accession>A0ABV7C4R1</accession>
<dbReference type="SUPFAM" id="SSF52540">
    <property type="entry name" value="P-loop containing nucleoside triphosphate hydrolases"/>
    <property type="match status" value="1"/>
</dbReference>
<organism evidence="4 5">
    <name type="scientific">Vibrio zhugei</name>
    <dbReference type="NCBI Taxonomy" id="2479546"/>
    <lineage>
        <taxon>Bacteria</taxon>
        <taxon>Pseudomonadati</taxon>
        <taxon>Pseudomonadota</taxon>
        <taxon>Gammaproteobacteria</taxon>
        <taxon>Vibrionales</taxon>
        <taxon>Vibrionaceae</taxon>
        <taxon>Vibrio</taxon>
    </lineage>
</organism>
<evidence type="ECO:0000313" key="4">
    <source>
        <dbReference type="EMBL" id="MFC3022930.1"/>
    </source>
</evidence>
<dbReference type="InterPro" id="IPR027417">
    <property type="entry name" value="P-loop_NTPase"/>
</dbReference>
<dbReference type="Proteomes" id="UP001595384">
    <property type="component" value="Unassembled WGS sequence"/>
</dbReference>
<keyword evidence="5" id="KW-1185">Reference proteome</keyword>
<evidence type="ECO:0000313" key="5">
    <source>
        <dbReference type="Proteomes" id="UP001595384"/>
    </source>
</evidence>
<name>A0ABV7C4R1_9VIBR</name>
<proteinExistence type="predicted"/>
<comment type="caution">
    <text evidence="4">The sequence shown here is derived from an EMBL/GenBank/DDBJ whole genome shotgun (WGS) entry which is preliminary data.</text>
</comment>
<feature type="domain" description="Zeta toxin" evidence="3">
    <location>
        <begin position="78"/>
        <end position="237"/>
    </location>
</feature>
<reference evidence="5" key="1">
    <citation type="journal article" date="2019" name="Int. J. Syst. Evol. Microbiol.">
        <title>The Global Catalogue of Microorganisms (GCM) 10K type strain sequencing project: providing services to taxonomists for standard genome sequencing and annotation.</title>
        <authorList>
            <consortium name="The Broad Institute Genomics Platform"/>
            <consortium name="The Broad Institute Genome Sequencing Center for Infectious Disease"/>
            <person name="Wu L."/>
            <person name="Ma J."/>
        </authorList>
    </citation>
    <scope>NUCLEOTIDE SEQUENCE [LARGE SCALE GENOMIC DNA]</scope>
    <source>
        <strain evidence="5">KCTC 62784</strain>
    </source>
</reference>
<keyword evidence="2" id="KW-0067">ATP-binding</keyword>
<keyword evidence="1" id="KW-0547">Nucleotide-binding</keyword>
<dbReference type="EMBL" id="JBHRSE010000028">
    <property type="protein sequence ID" value="MFC3022930.1"/>
    <property type="molecule type" value="Genomic_DNA"/>
</dbReference>
<gene>
    <name evidence="4" type="ORF">ACFODT_03680</name>
</gene>
<protein>
    <submittedName>
        <fullName evidence="4">Zeta toxin family protein</fullName>
    </submittedName>
</protein>
<dbReference type="RefSeq" id="WP_241967670.1">
    <property type="nucleotide sequence ID" value="NZ_AP024911.1"/>
</dbReference>
<evidence type="ECO:0000256" key="1">
    <source>
        <dbReference type="ARBA" id="ARBA00022741"/>
    </source>
</evidence>
<dbReference type="InterPro" id="IPR010488">
    <property type="entry name" value="Zeta_toxin_domain"/>
</dbReference>
<evidence type="ECO:0000259" key="3">
    <source>
        <dbReference type="Pfam" id="PF06414"/>
    </source>
</evidence>
<dbReference type="Pfam" id="PF06414">
    <property type="entry name" value="Zeta_toxin"/>
    <property type="match status" value="1"/>
</dbReference>